<accession>K5D218</accession>
<protein>
    <submittedName>
        <fullName evidence="1">Tetratricopeptide TPR_2 repeat protein</fullName>
    </submittedName>
</protein>
<reference evidence="1 2" key="1">
    <citation type="journal article" date="2013" name="Mar. Genomics">
        <title>Expression of sulfatases in Rhodopirellula baltica and the diversity of sulfatases in the genus Rhodopirellula.</title>
        <authorList>
            <person name="Wegner C.E."/>
            <person name="Richter-Heitmann T."/>
            <person name="Klindworth A."/>
            <person name="Klockow C."/>
            <person name="Richter M."/>
            <person name="Achstetter T."/>
            <person name="Glockner F.O."/>
            <person name="Harder J."/>
        </authorList>
    </citation>
    <scope>NUCLEOTIDE SEQUENCE [LARGE SCALE GENOMIC DNA]</scope>
    <source>
        <strain evidence="1 2">SH28</strain>
    </source>
</reference>
<dbReference type="EMBL" id="AMCW01000117">
    <property type="protein sequence ID" value="EKK00587.1"/>
    <property type="molecule type" value="Genomic_DNA"/>
</dbReference>
<dbReference type="RefSeq" id="WP_007333606.1">
    <property type="nucleotide sequence ID" value="NZ_AMCW01000117.1"/>
</dbReference>
<name>K5D218_RHOBT</name>
<dbReference type="PATRIC" id="fig|993517.3.peg.4383"/>
<evidence type="ECO:0000313" key="1">
    <source>
        <dbReference type="EMBL" id="EKK00587.1"/>
    </source>
</evidence>
<sequence length="399" mass="45299">MALSREKRSSANVHPPHLHLLNPTDYFTERELMSNQRSVGVVPGSTDSTGIQTDRYEIPSNPEGRIRLAPQTTFTMHRSGWTGAMDALIPEHNENGVIFDGFLDRLFDPHWPHETGPMLPVTQPWTGVFHNPPEMEGWHSPSGAPRRLIASAAFRDSMPACRGLFTLSDYLSDFLTKETGLLTSTLRLPTEIPDRLFCMDAFANEAEKKVVMVGWWLRKLAAIYFLPLDHDSGFRKYRLISNPCTELEHASLLKQEFVRQSMALRQPLLPAYRDNTFALSRHNNAEYDELLSKSIVFLDLYDASANNAVVECIARATPLLINRIAPVEEYLGVDYPFYFESLDEAARKAQDLDLVAATHGYLMQCPMRKKLSTSIFLDDFRSSDVYQNLKIRSVSLRDS</sequence>
<evidence type="ECO:0000313" key="2">
    <source>
        <dbReference type="Proteomes" id="UP000007993"/>
    </source>
</evidence>
<comment type="caution">
    <text evidence="1">The sequence shown here is derived from an EMBL/GenBank/DDBJ whole genome shotgun (WGS) entry which is preliminary data.</text>
</comment>
<gene>
    <name evidence="1" type="ORF">RBSH_04034</name>
</gene>
<proteinExistence type="predicted"/>
<dbReference type="Proteomes" id="UP000007993">
    <property type="component" value="Unassembled WGS sequence"/>
</dbReference>
<organism evidence="1 2">
    <name type="scientific">Rhodopirellula baltica SH28</name>
    <dbReference type="NCBI Taxonomy" id="993517"/>
    <lineage>
        <taxon>Bacteria</taxon>
        <taxon>Pseudomonadati</taxon>
        <taxon>Planctomycetota</taxon>
        <taxon>Planctomycetia</taxon>
        <taxon>Pirellulales</taxon>
        <taxon>Pirellulaceae</taxon>
        <taxon>Rhodopirellula</taxon>
    </lineage>
</organism>
<dbReference type="AlphaFoldDB" id="K5D218"/>